<feature type="chain" id="PRO_5015544439" evidence="2">
    <location>
        <begin position="23"/>
        <end position="185"/>
    </location>
</feature>
<evidence type="ECO:0000256" key="1">
    <source>
        <dbReference type="SAM" id="MobiDB-lite"/>
    </source>
</evidence>
<protein>
    <submittedName>
        <fullName evidence="3">Uncharacterized protein</fullName>
    </submittedName>
</protein>
<feature type="compositionally biased region" description="Low complexity" evidence="1">
    <location>
        <begin position="94"/>
        <end position="116"/>
    </location>
</feature>
<feature type="compositionally biased region" description="Polar residues" evidence="1">
    <location>
        <begin position="70"/>
        <end position="93"/>
    </location>
</feature>
<feature type="signal peptide" evidence="2">
    <location>
        <begin position="1"/>
        <end position="22"/>
    </location>
</feature>
<evidence type="ECO:0000256" key="2">
    <source>
        <dbReference type="SAM" id="SignalP"/>
    </source>
</evidence>
<evidence type="ECO:0000313" key="4">
    <source>
        <dbReference type="Proteomes" id="UP000244722"/>
    </source>
</evidence>
<dbReference type="EMBL" id="NESQ01000349">
    <property type="protein sequence ID" value="PUU73744.1"/>
    <property type="molecule type" value="Genomic_DNA"/>
</dbReference>
<proteinExistence type="predicted"/>
<feature type="compositionally biased region" description="Gly residues" evidence="1">
    <location>
        <begin position="130"/>
        <end position="142"/>
    </location>
</feature>
<keyword evidence="4" id="KW-1185">Reference proteome</keyword>
<dbReference type="AlphaFoldDB" id="A0A2T6ZEC0"/>
<dbReference type="Proteomes" id="UP000244722">
    <property type="component" value="Unassembled WGS sequence"/>
</dbReference>
<name>A0A2T6ZEC0_TUBBO</name>
<reference evidence="3 4" key="1">
    <citation type="submission" date="2017-04" db="EMBL/GenBank/DDBJ databases">
        <title>Draft genome sequence of Tuber borchii Vittad., a whitish edible truffle.</title>
        <authorList>
            <consortium name="DOE Joint Genome Institute"/>
            <person name="Murat C."/>
            <person name="Kuo A."/>
            <person name="Barry K.W."/>
            <person name="Clum A."/>
            <person name="Dockter R.B."/>
            <person name="Fauchery L."/>
            <person name="Iotti M."/>
            <person name="Kohler A."/>
            <person name="Labutti K."/>
            <person name="Lindquist E.A."/>
            <person name="Lipzen A."/>
            <person name="Ohm R.A."/>
            <person name="Wang M."/>
            <person name="Grigoriev I.V."/>
            <person name="Zambonelli A."/>
            <person name="Martin F.M."/>
        </authorList>
    </citation>
    <scope>NUCLEOTIDE SEQUENCE [LARGE SCALE GENOMIC DNA]</scope>
    <source>
        <strain evidence="3 4">Tbo3840</strain>
    </source>
</reference>
<accession>A0A2T6ZEC0</accession>
<sequence length="185" mass="17490">MRTSSILAKLITLASIVGIVAAQRSPSTCTASGQCGSGDLGGTRANLPRTFCLSCATVIPVMDAHTTMNIPTGSLKSDPSSPLTGRNPTSTVASRGGATTKSGSSSSSRNSSSSSSGSGGSSGSTPTGGTSSGSGSGSGGSSDGTVAPAAITTAPGGSTGVAARSGGSVVAVVLLGSLVGFLESW</sequence>
<evidence type="ECO:0000313" key="3">
    <source>
        <dbReference type="EMBL" id="PUU73744.1"/>
    </source>
</evidence>
<organism evidence="3 4">
    <name type="scientific">Tuber borchii</name>
    <name type="common">White truffle</name>
    <dbReference type="NCBI Taxonomy" id="42251"/>
    <lineage>
        <taxon>Eukaryota</taxon>
        <taxon>Fungi</taxon>
        <taxon>Dikarya</taxon>
        <taxon>Ascomycota</taxon>
        <taxon>Pezizomycotina</taxon>
        <taxon>Pezizomycetes</taxon>
        <taxon>Pezizales</taxon>
        <taxon>Tuberaceae</taxon>
        <taxon>Tuber</taxon>
    </lineage>
</organism>
<gene>
    <name evidence="3" type="ORF">B9Z19DRAFT_1094484</name>
</gene>
<feature type="region of interest" description="Disordered" evidence="1">
    <location>
        <begin position="70"/>
        <end position="162"/>
    </location>
</feature>
<comment type="caution">
    <text evidence="3">The sequence shown here is derived from an EMBL/GenBank/DDBJ whole genome shotgun (WGS) entry which is preliminary data.</text>
</comment>
<keyword evidence="2" id="KW-0732">Signal</keyword>